<dbReference type="EMBL" id="CAKOGP040001668">
    <property type="protein sequence ID" value="CAJ1946363.1"/>
    <property type="molecule type" value="Genomic_DNA"/>
</dbReference>
<feature type="compositionally biased region" description="Polar residues" evidence="1">
    <location>
        <begin position="565"/>
        <end position="582"/>
    </location>
</feature>
<gene>
    <name evidence="3" type="ORF">CYCCA115_LOCUS10507</name>
</gene>
<evidence type="ECO:0008006" key="5">
    <source>
        <dbReference type="Google" id="ProtNLM"/>
    </source>
</evidence>
<feature type="signal peptide" evidence="2">
    <location>
        <begin position="1"/>
        <end position="20"/>
    </location>
</feature>
<proteinExistence type="predicted"/>
<feature type="chain" id="PRO_5041935390" description="VWFD domain-containing protein" evidence="2">
    <location>
        <begin position="21"/>
        <end position="882"/>
    </location>
</feature>
<reference evidence="3" key="1">
    <citation type="submission" date="2023-08" db="EMBL/GenBank/DDBJ databases">
        <authorList>
            <person name="Audoor S."/>
            <person name="Bilcke G."/>
        </authorList>
    </citation>
    <scope>NUCLEOTIDE SEQUENCE</scope>
</reference>
<dbReference type="Proteomes" id="UP001295423">
    <property type="component" value="Unassembled WGS sequence"/>
</dbReference>
<feature type="compositionally biased region" description="Low complexity" evidence="1">
    <location>
        <begin position="590"/>
        <end position="603"/>
    </location>
</feature>
<keyword evidence="2" id="KW-0732">Signal</keyword>
<keyword evidence="4" id="KW-1185">Reference proteome</keyword>
<feature type="region of interest" description="Disordered" evidence="1">
    <location>
        <begin position="449"/>
        <end position="473"/>
    </location>
</feature>
<protein>
    <recommendedName>
        <fullName evidence="5">VWFD domain-containing protein</fullName>
    </recommendedName>
</protein>
<evidence type="ECO:0000256" key="2">
    <source>
        <dbReference type="SAM" id="SignalP"/>
    </source>
</evidence>
<evidence type="ECO:0000313" key="4">
    <source>
        <dbReference type="Proteomes" id="UP001295423"/>
    </source>
</evidence>
<feature type="region of interest" description="Disordered" evidence="1">
    <location>
        <begin position="331"/>
        <end position="360"/>
    </location>
</feature>
<name>A0AAD2FKJ2_9STRA</name>
<accession>A0AAD2FKJ2</accession>
<evidence type="ECO:0000256" key="1">
    <source>
        <dbReference type="SAM" id="MobiDB-lite"/>
    </source>
</evidence>
<feature type="region of interest" description="Disordered" evidence="1">
    <location>
        <begin position="565"/>
        <end position="630"/>
    </location>
</feature>
<sequence length="882" mass="94517">MRSFLPLLASLLLGATLSSALDEDSQQQYLRTNSIVEGGYVGPPRLPADFIPSDVDVKVTVLEQETIEARKLQTCTPTVLVQQSCYSTSDVKIIAEVKICSGVPDEWLGIFHPTDTGFASALNFQYTCGGQACGGATGPPDFFQSPTTYLYEFNAQTTGSEGWPLPVDSGYRLWYHSKSGSYGSNSFSVGNCGGPVVAPPTAPPPTAPPPTAPSTPACSHSVSVNQNCWGLGQTITATISTCGNNVEWVGIWDAGTGSFRASYNWQYLCGNQGCNSRISAGTRTYSFSSATAGSVNWPLPAGRTYQLYFHSTFGTIASQTFQVTSGTSCSSSPTAPTAPSSPTAPTAASSAPATTAGGGSTAPASAPIGIQYAPASATDCAAIQSGNIVVGQSAMPSQTFYFVFALGVYGPALDSATVASIVKTAFQNLISTGVVNCSHRRKLMQYRQQQHHKNRRHKNRHHHHHHRQLESRLPDGRRRLELVENVIGNVMFHLICNVHPECQPGMTGCFECTASVEVYKKGPAADTDIEALLTSYLEDPNLLVDSGLEDQDFAFLRAEEITFITTDPTSGPTSLPTSGPTSAPSPVPTSGPTIGPTTSLPGIPDGGTGDGGDDEPKEDPGKAGSNGDPHFKSWAGDHFEFHGQCDLVLAKDAKFADGLGLHVQIRTKLVRYWSYIKSAAIQVGDDILEVQGSADTEDIGSAHFWYNLEYQGKMETVGGFPVSVHIDNGPRRKHIFEIDLSSKYPGQKIMIDHTMKEFVKVDFVGPSIQAFGNTVGMLGDFKTGSKFARDQITVIADFNELGNEWQVLPSDDMLFHDVSAPQFPERCLLPEDPQGQRRHLLEGSISGEQAEAACAQLKDPLSIKDCVYDILATQDLDMVGAY</sequence>
<evidence type="ECO:0000313" key="3">
    <source>
        <dbReference type="EMBL" id="CAJ1946363.1"/>
    </source>
</evidence>
<organism evidence="3 4">
    <name type="scientific">Cylindrotheca closterium</name>
    <dbReference type="NCBI Taxonomy" id="2856"/>
    <lineage>
        <taxon>Eukaryota</taxon>
        <taxon>Sar</taxon>
        <taxon>Stramenopiles</taxon>
        <taxon>Ochrophyta</taxon>
        <taxon>Bacillariophyta</taxon>
        <taxon>Bacillariophyceae</taxon>
        <taxon>Bacillariophycidae</taxon>
        <taxon>Bacillariales</taxon>
        <taxon>Bacillariaceae</taxon>
        <taxon>Cylindrotheca</taxon>
    </lineage>
</organism>
<dbReference type="AlphaFoldDB" id="A0AAD2FKJ2"/>
<feature type="compositionally biased region" description="Basic residues" evidence="1">
    <location>
        <begin position="449"/>
        <end position="467"/>
    </location>
</feature>
<comment type="caution">
    <text evidence="3">The sequence shown here is derived from an EMBL/GenBank/DDBJ whole genome shotgun (WGS) entry which is preliminary data.</text>
</comment>